<keyword evidence="9" id="KW-0460">Magnesium</keyword>
<keyword evidence="6 9" id="KW-0413">Isomerase</keyword>
<keyword evidence="13" id="KW-1185">Reference proteome</keyword>
<dbReference type="InterPro" id="IPR036237">
    <property type="entry name" value="Xyl_isomerase-like_sf"/>
</dbReference>
<dbReference type="PANTHER" id="PTHR48408">
    <property type="match status" value="1"/>
</dbReference>
<name>A0A5R9JE58_9PROT</name>
<dbReference type="OrthoDB" id="9763981at2"/>
<dbReference type="NCBIfam" id="TIGR02630">
    <property type="entry name" value="xylose_isom_A"/>
    <property type="match status" value="1"/>
</dbReference>
<feature type="active site" evidence="9">
    <location>
        <position position="103"/>
    </location>
</feature>
<feature type="binding site" evidence="9">
    <location>
        <position position="267"/>
    </location>
    <ligand>
        <name>Mg(2+)</name>
        <dbReference type="ChEBI" id="CHEBI:18420"/>
        <label>2</label>
    </ligand>
</feature>
<dbReference type="NCBIfam" id="NF003998">
    <property type="entry name" value="PRK05474.1"/>
    <property type="match status" value="1"/>
</dbReference>
<dbReference type="PRINTS" id="PR00688">
    <property type="entry name" value="XYLOSISMRASE"/>
</dbReference>
<keyword evidence="9" id="KW-0963">Cytoplasm</keyword>
<feature type="binding site" evidence="9">
    <location>
        <position position="295"/>
    </location>
    <ligand>
        <name>Mg(2+)</name>
        <dbReference type="ChEBI" id="CHEBI:18420"/>
        <label>1</label>
    </ligand>
</feature>
<evidence type="ECO:0000256" key="5">
    <source>
        <dbReference type="ARBA" id="ARBA00022723"/>
    </source>
</evidence>
<evidence type="ECO:0000256" key="3">
    <source>
        <dbReference type="ARBA" id="ARBA00011958"/>
    </source>
</evidence>
<evidence type="ECO:0000256" key="1">
    <source>
        <dbReference type="ARBA" id="ARBA00005765"/>
    </source>
</evidence>
<comment type="subcellular location">
    <subcellularLocation>
        <location evidence="9 11">Cytoplasm</location>
    </subcellularLocation>
</comment>
<feature type="binding site" evidence="9">
    <location>
        <position position="308"/>
    </location>
    <ligand>
        <name>Mg(2+)</name>
        <dbReference type="ChEBI" id="CHEBI:18420"/>
        <label>2</label>
    </ligand>
</feature>
<keyword evidence="5 9" id="KW-0479">Metal-binding</keyword>
<dbReference type="EC" id="5.3.1.5" evidence="3 9"/>
<proteinExistence type="inferred from homology"/>
<accession>A0A5R9JE58</accession>
<feature type="binding site" evidence="9">
    <location>
        <position position="338"/>
    </location>
    <ligand>
        <name>Mg(2+)</name>
        <dbReference type="ChEBI" id="CHEBI:18420"/>
        <label>1</label>
    </ligand>
</feature>
<dbReference type="SUPFAM" id="SSF51658">
    <property type="entry name" value="Xylose isomerase-like"/>
    <property type="match status" value="1"/>
</dbReference>
<evidence type="ECO:0000256" key="6">
    <source>
        <dbReference type="ARBA" id="ARBA00023235"/>
    </source>
</evidence>
<dbReference type="GO" id="GO:0042732">
    <property type="term" value="P:D-xylose metabolic process"/>
    <property type="evidence" value="ECO:0007669"/>
    <property type="project" value="UniProtKB-UniRule"/>
</dbReference>
<evidence type="ECO:0000256" key="10">
    <source>
        <dbReference type="RuleBase" id="RU000609"/>
    </source>
</evidence>
<evidence type="ECO:0000313" key="13">
    <source>
        <dbReference type="Proteomes" id="UP000305654"/>
    </source>
</evidence>
<sequence>MTSIFGNLPTVAYEGPETHNPLAYRWYDKDRVVLGRTMREHLRFTVCYWHSFVMNGSDPFGAPTIMRPWSGRDGLDAARQKADAAFDLFRVLDVPFYSFHDRDVVSEGATFQESVSNLDAIADVLGQKQDETGVHLLWGTANLFSHPRYMAGAATNPDPEVFAYAAATVKHCLDVTRRLGGANYVLWGGREGYETLLNTDLGRELDQMGRFLNLVVEYKHKTGYTGTILIEPKPKEPTKHQYDFDTATVYGFLKRYGLENEVKLNLEANHAQLAGHSFEHEIALASALGILGSLDVNRGDPLIGWDTDQFPNSLPDTALALYYVLKSGGLGNGGLNFDAKIRRQSIDAEDLVHAHVGGIDLCARALLVAAGMIEDGRLARHVEDRYAGWNSARGKALASSMSLEDIARDVAGRSDGPQPKSGRQEYLENLLNSYF</sequence>
<protein>
    <recommendedName>
        <fullName evidence="3 9">Xylose isomerase</fullName>
        <ecNumber evidence="3 9">5.3.1.5</ecNumber>
    </recommendedName>
</protein>
<comment type="similarity">
    <text evidence="1 9 10">Belongs to the xylose isomerase family.</text>
</comment>
<comment type="catalytic activity">
    <reaction evidence="8 9 10">
        <text>alpha-D-xylose = alpha-D-xylulofuranose</text>
        <dbReference type="Rhea" id="RHEA:22816"/>
        <dbReference type="ChEBI" id="CHEBI:28518"/>
        <dbReference type="ChEBI" id="CHEBI:188998"/>
        <dbReference type="EC" id="5.3.1.5"/>
    </reaction>
</comment>
<dbReference type="HAMAP" id="MF_00455">
    <property type="entry name" value="Xylose_isom_A"/>
    <property type="match status" value="1"/>
</dbReference>
<reference evidence="12 13" key="1">
    <citation type="submission" date="2019-05" db="EMBL/GenBank/DDBJ databases">
        <authorList>
            <person name="Pankratov T."/>
            <person name="Grouzdev D."/>
        </authorList>
    </citation>
    <scope>NUCLEOTIDE SEQUENCE [LARGE SCALE GENOMIC DNA]</scope>
    <source>
        <strain evidence="12 13">KEBCLARHB70R</strain>
    </source>
</reference>
<evidence type="ECO:0000313" key="12">
    <source>
        <dbReference type="EMBL" id="TLU73696.1"/>
    </source>
</evidence>
<dbReference type="AlphaFoldDB" id="A0A5R9JE58"/>
<dbReference type="Proteomes" id="UP000305654">
    <property type="component" value="Unassembled WGS sequence"/>
</dbReference>
<evidence type="ECO:0000256" key="9">
    <source>
        <dbReference type="HAMAP-Rule" id="MF_00455"/>
    </source>
</evidence>
<keyword evidence="7 9" id="KW-0119">Carbohydrate metabolism</keyword>
<dbReference type="Gene3D" id="3.20.20.150">
    <property type="entry name" value="Divalent-metal-dependent TIM barrel enzymes"/>
    <property type="match status" value="1"/>
</dbReference>
<dbReference type="GO" id="GO:0005737">
    <property type="term" value="C:cytoplasm"/>
    <property type="evidence" value="ECO:0007669"/>
    <property type="project" value="UniProtKB-SubCell"/>
</dbReference>
<dbReference type="EMBL" id="VCDI01000001">
    <property type="protein sequence ID" value="TLU73696.1"/>
    <property type="molecule type" value="Genomic_DNA"/>
</dbReference>
<dbReference type="RefSeq" id="WP_138323949.1">
    <property type="nucleotide sequence ID" value="NZ_VCDI01000001.1"/>
</dbReference>
<dbReference type="InterPro" id="IPR001998">
    <property type="entry name" value="Xylose_isomerase"/>
</dbReference>
<feature type="binding site" evidence="9">
    <location>
        <position position="306"/>
    </location>
    <ligand>
        <name>Mg(2+)</name>
        <dbReference type="ChEBI" id="CHEBI:18420"/>
        <label>2</label>
    </ligand>
</feature>
<feature type="binding site" evidence="9">
    <location>
        <position position="231"/>
    </location>
    <ligand>
        <name>Mg(2+)</name>
        <dbReference type="ChEBI" id="CHEBI:18420"/>
        <label>1</label>
    </ligand>
</feature>
<dbReference type="GO" id="GO:0009045">
    <property type="term" value="F:xylose isomerase activity"/>
    <property type="evidence" value="ECO:0007669"/>
    <property type="project" value="UniProtKB-UniRule"/>
</dbReference>
<feature type="binding site" evidence="9">
    <location>
        <position position="270"/>
    </location>
    <ligand>
        <name>Mg(2+)</name>
        <dbReference type="ChEBI" id="CHEBI:18420"/>
        <label>2</label>
    </ligand>
</feature>
<evidence type="ECO:0000256" key="8">
    <source>
        <dbReference type="ARBA" id="ARBA00033659"/>
    </source>
</evidence>
<evidence type="ECO:0000256" key="2">
    <source>
        <dbReference type="ARBA" id="ARBA00011881"/>
    </source>
</evidence>
<organism evidence="12 13">
    <name type="scientific">Lichenicoccus roseus</name>
    <dbReference type="NCBI Taxonomy" id="2683649"/>
    <lineage>
        <taxon>Bacteria</taxon>
        <taxon>Pseudomonadati</taxon>
        <taxon>Pseudomonadota</taxon>
        <taxon>Alphaproteobacteria</taxon>
        <taxon>Acetobacterales</taxon>
        <taxon>Acetobacteraceae</taxon>
        <taxon>Lichenicoccus</taxon>
    </lineage>
</organism>
<comment type="caution">
    <text evidence="12">The sequence shown here is derived from an EMBL/GenBank/DDBJ whole genome shotgun (WGS) entry which is preliminary data.</text>
</comment>
<comment type="cofactor">
    <cofactor evidence="9">
        <name>Mg(2+)</name>
        <dbReference type="ChEBI" id="CHEBI:18420"/>
    </cofactor>
    <text evidence="9">Binds 2 magnesium ions per subunit.</text>
</comment>
<feature type="binding site" evidence="9">
    <location>
        <position position="267"/>
    </location>
    <ligand>
        <name>Mg(2+)</name>
        <dbReference type="ChEBI" id="CHEBI:18420"/>
        <label>1</label>
    </ligand>
</feature>
<keyword evidence="4 9" id="KW-0859">Xylose metabolism</keyword>
<gene>
    <name evidence="9 12" type="primary">xylA</name>
    <name evidence="12" type="ORF">FE263_00180</name>
</gene>
<dbReference type="PROSITE" id="PS51415">
    <property type="entry name" value="XYLOSE_ISOMERASE"/>
    <property type="match status" value="1"/>
</dbReference>
<evidence type="ECO:0000256" key="11">
    <source>
        <dbReference type="RuleBase" id="RU000610"/>
    </source>
</evidence>
<evidence type="ECO:0000256" key="7">
    <source>
        <dbReference type="ARBA" id="ARBA00023277"/>
    </source>
</evidence>
<comment type="subunit">
    <text evidence="2 9 11">Homotetramer.</text>
</comment>
<feature type="active site" evidence="9">
    <location>
        <position position="100"/>
    </location>
</feature>
<dbReference type="PANTHER" id="PTHR48408:SF1">
    <property type="entry name" value="XYLOSE ISOMERASE"/>
    <property type="match status" value="1"/>
</dbReference>
<evidence type="ECO:0000256" key="4">
    <source>
        <dbReference type="ARBA" id="ARBA00022629"/>
    </source>
</evidence>
<dbReference type="InterPro" id="IPR013452">
    <property type="entry name" value="Xylose_isom_bac"/>
</dbReference>
<dbReference type="GO" id="GO:0000287">
    <property type="term" value="F:magnesium ion binding"/>
    <property type="evidence" value="ECO:0007669"/>
    <property type="project" value="UniProtKB-UniRule"/>
</dbReference>